<dbReference type="InParanoid" id="A0A0C3BPB2"/>
<evidence type="ECO:0000313" key="1">
    <source>
        <dbReference type="EMBL" id="KIM88328.1"/>
    </source>
</evidence>
<sequence length="191" mass="22107">INNRKYLKAVDTLERLVVQRLFELTKMNHSGTAYKLRRQIAKALGTRSQAIRTALNNYNRLVRTLDPPRPPLDFQDVVLYSSLAEFDLLRDNRNTIQNRIWAQPSYRAAMALYFKMKCAQEEIKRLNVEITRLRTFIRDDTALHLRVINSLQAHEHGLAATLSHQWELRAKVNLVHLTRLNAAACLPGYTG</sequence>
<feature type="non-terminal residue" evidence="1">
    <location>
        <position position="191"/>
    </location>
</feature>
<keyword evidence="2" id="KW-1185">Reference proteome</keyword>
<dbReference type="AlphaFoldDB" id="A0A0C3BPB2"/>
<proteinExistence type="predicted"/>
<reference evidence="2" key="2">
    <citation type="submission" date="2015-01" db="EMBL/GenBank/DDBJ databases">
        <title>Evolutionary Origins and Diversification of the Mycorrhizal Mutualists.</title>
        <authorList>
            <consortium name="DOE Joint Genome Institute"/>
            <consortium name="Mycorrhizal Genomics Consortium"/>
            <person name="Kohler A."/>
            <person name="Kuo A."/>
            <person name="Nagy L.G."/>
            <person name="Floudas D."/>
            <person name="Copeland A."/>
            <person name="Barry K.W."/>
            <person name="Cichocki N."/>
            <person name="Veneault-Fourrey C."/>
            <person name="LaButti K."/>
            <person name="Lindquist E.A."/>
            <person name="Lipzen A."/>
            <person name="Lundell T."/>
            <person name="Morin E."/>
            <person name="Murat C."/>
            <person name="Riley R."/>
            <person name="Ohm R."/>
            <person name="Sun H."/>
            <person name="Tunlid A."/>
            <person name="Henrissat B."/>
            <person name="Grigoriev I.V."/>
            <person name="Hibbett D.S."/>
            <person name="Martin F."/>
        </authorList>
    </citation>
    <scope>NUCLEOTIDE SEQUENCE [LARGE SCALE GENOMIC DNA]</scope>
    <source>
        <strain evidence="2">F 1598</strain>
    </source>
</reference>
<accession>A0A0C3BPB2</accession>
<dbReference type="EMBL" id="KN832977">
    <property type="protein sequence ID" value="KIM88328.1"/>
    <property type="molecule type" value="Genomic_DNA"/>
</dbReference>
<reference evidence="1 2" key="1">
    <citation type="submission" date="2014-04" db="EMBL/GenBank/DDBJ databases">
        <authorList>
            <consortium name="DOE Joint Genome Institute"/>
            <person name="Kuo A."/>
            <person name="Tarkka M."/>
            <person name="Buscot F."/>
            <person name="Kohler A."/>
            <person name="Nagy L.G."/>
            <person name="Floudas D."/>
            <person name="Copeland A."/>
            <person name="Barry K.W."/>
            <person name="Cichocki N."/>
            <person name="Veneault-Fourrey C."/>
            <person name="LaButti K."/>
            <person name="Lindquist E.A."/>
            <person name="Lipzen A."/>
            <person name="Lundell T."/>
            <person name="Morin E."/>
            <person name="Murat C."/>
            <person name="Sun H."/>
            <person name="Tunlid A."/>
            <person name="Henrissat B."/>
            <person name="Grigoriev I.V."/>
            <person name="Hibbett D.S."/>
            <person name="Martin F."/>
            <person name="Nordberg H.P."/>
            <person name="Cantor M.N."/>
            <person name="Hua S.X."/>
        </authorList>
    </citation>
    <scope>NUCLEOTIDE SEQUENCE [LARGE SCALE GENOMIC DNA]</scope>
    <source>
        <strain evidence="1 2">F 1598</strain>
    </source>
</reference>
<dbReference type="STRING" id="765440.A0A0C3BPB2"/>
<name>A0A0C3BPB2_PILCF</name>
<dbReference type="Proteomes" id="UP000054166">
    <property type="component" value="Unassembled WGS sequence"/>
</dbReference>
<dbReference type="OrthoDB" id="2687674at2759"/>
<feature type="non-terminal residue" evidence="1">
    <location>
        <position position="1"/>
    </location>
</feature>
<gene>
    <name evidence="1" type="ORF">PILCRDRAFT_37185</name>
</gene>
<protein>
    <submittedName>
        <fullName evidence="1">Uncharacterized protein</fullName>
    </submittedName>
</protein>
<organism evidence="1 2">
    <name type="scientific">Piloderma croceum (strain F 1598)</name>
    <dbReference type="NCBI Taxonomy" id="765440"/>
    <lineage>
        <taxon>Eukaryota</taxon>
        <taxon>Fungi</taxon>
        <taxon>Dikarya</taxon>
        <taxon>Basidiomycota</taxon>
        <taxon>Agaricomycotina</taxon>
        <taxon>Agaricomycetes</taxon>
        <taxon>Agaricomycetidae</taxon>
        <taxon>Atheliales</taxon>
        <taxon>Atheliaceae</taxon>
        <taxon>Piloderma</taxon>
    </lineage>
</organism>
<evidence type="ECO:0000313" key="2">
    <source>
        <dbReference type="Proteomes" id="UP000054166"/>
    </source>
</evidence>
<dbReference type="HOGENOM" id="CLU_013084_0_1_1"/>